<dbReference type="AlphaFoldDB" id="A0A9W3A124"/>
<accession>A0A9W3A124</accession>
<sequence>MNIFIFFLHLLCLMRTTLGLYVYGHPAFNVNNYPDPKPIPETCRNFSGYQLYRNKNVQLCLKFHMFGAPVSFETAENYCKKESGTVGVFELKEKLEILQQQTRCVWVNFVLKQIATRLFFFGYREFFEKYTDEKHKFLFYKDYPNHPLYSKLADMRSKGAGCGLYHPSYRLLSMDNCLHPGLYEPTCAFGVVCEQWEYIRDNL</sequence>
<dbReference type="RefSeq" id="XP_055880879.1">
    <property type="nucleotide sequence ID" value="XM_056024904.1"/>
</dbReference>
<feature type="signal peptide" evidence="1">
    <location>
        <begin position="1"/>
        <end position="19"/>
    </location>
</feature>
<proteinExistence type="predicted"/>
<feature type="chain" id="PRO_5040813692" evidence="1">
    <location>
        <begin position="20"/>
        <end position="203"/>
    </location>
</feature>
<evidence type="ECO:0000313" key="2">
    <source>
        <dbReference type="Proteomes" id="UP001165740"/>
    </source>
</evidence>
<gene>
    <name evidence="3" type="primary">LOC129925310</name>
</gene>
<keyword evidence="1" id="KW-0732">Signal</keyword>
<organism evidence="2 3">
    <name type="scientific">Biomphalaria glabrata</name>
    <name type="common">Bloodfluke planorb</name>
    <name type="synonym">Freshwater snail</name>
    <dbReference type="NCBI Taxonomy" id="6526"/>
    <lineage>
        <taxon>Eukaryota</taxon>
        <taxon>Metazoa</taxon>
        <taxon>Spiralia</taxon>
        <taxon>Lophotrochozoa</taxon>
        <taxon>Mollusca</taxon>
        <taxon>Gastropoda</taxon>
        <taxon>Heterobranchia</taxon>
        <taxon>Euthyneura</taxon>
        <taxon>Panpulmonata</taxon>
        <taxon>Hygrophila</taxon>
        <taxon>Lymnaeoidea</taxon>
        <taxon>Planorbidae</taxon>
        <taxon>Biomphalaria</taxon>
    </lineage>
</organism>
<protein>
    <submittedName>
        <fullName evidence="3">Uncharacterized protein LOC129925310 isoform X1</fullName>
    </submittedName>
</protein>
<dbReference type="Proteomes" id="UP001165740">
    <property type="component" value="Chromosome 3"/>
</dbReference>
<name>A0A9W3A124_BIOGL</name>
<reference evidence="3" key="1">
    <citation type="submission" date="2025-08" db="UniProtKB">
        <authorList>
            <consortium name="RefSeq"/>
        </authorList>
    </citation>
    <scope>IDENTIFICATION</scope>
</reference>
<evidence type="ECO:0000256" key="1">
    <source>
        <dbReference type="SAM" id="SignalP"/>
    </source>
</evidence>
<dbReference type="GeneID" id="129925310"/>
<evidence type="ECO:0000313" key="3">
    <source>
        <dbReference type="RefSeq" id="XP_055880879.1"/>
    </source>
</evidence>
<keyword evidence="2" id="KW-1185">Reference proteome</keyword>